<gene>
    <name evidence="6" type="ORF">SNE40_010928</name>
</gene>
<dbReference type="GO" id="GO:0031012">
    <property type="term" value="C:extracellular matrix"/>
    <property type="evidence" value="ECO:0007669"/>
    <property type="project" value="TreeGrafter"/>
</dbReference>
<dbReference type="PANTHER" id="PTHR33395:SF22">
    <property type="entry name" value="REVERSE TRANSCRIPTASE DOMAIN-CONTAINING PROTEIN"/>
    <property type="match status" value="1"/>
</dbReference>
<keyword evidence="1" id="KW-0479">Metal-binding</keyword>
<dbReference type="GO" id="GO:0003824">
    <property type="term" value="F:catalytic activity"/>
    <property type="evidence" value="ECO:0007669"/>
    <property type="project" value="InterPro"/>
</dbReference>
<dbReference type="SUPFAM" id="SSF56219">
    <property type="entry name" value="DNase I-like"/>
    <property type="match status" value="1"/>
</dbReference>
<evidence type="ECO:0000313" key="7">
    <source>
        <dbReference type="Proteomes" id="UP001347796"/>
    </source>
</evidence>
<keyword evidence="7" id="KW-1185">Reference proteome</keyword>
<dbReference type="PANTHER" id="PTHR33395">
    <property type="entry name" value="TRANSCRIPTASE, PUTATIVE-RELATED-RELATED"/>
    <property type="match status" value="1"/>
</dbReference>
<dbReference type="InterPro" id="IPR036691">
    <property type="entry name" value="Endo/exonu/phosph_ase_sf"/>
</dbReference>
<evidence type="ECO:0000256" key="1">
    <source>
        <dbReference type="ARBA" id="ARBA00022723"/>
    </source>
</evidence>
<evidence type="ECO:0000256" key="4">
    <source>
        <dbReference type="PROSITE-ProRule" id="PRU00146"/>
    </source>
</evidence>
<dbReference type="GO" id="GO:0061343">
    <property type="term" value="P:cell adhesion involved in heart morphogenesis"/>
    <property type="evidence" value="ECO:0007669"/>
    <property type="project" value="TreeGrafter"/>
</dbReference>
<organism evidence="6 7">
    <name type="scientific">Patella caerulea</name>
    <name type="common">Rayed Mediterranean limpet</name>
    <dbReference type="NCBI Taxonomy" id="87958"/>
    <lineage>
        <taxon>Eukaryota</taxon>
        <taxon>Metazoa</taxon>
        <taxon>Spiralia</taxon>
        <taxon>Lophotrochozoa</taxon>
        <taxon>Mollusca</taxon>
        <taxon>Gastropoda</taxon>
        <taxon>Patellogastropoda</taxon>
        <taxon>Patelloidea</taxon>
        <taxon>Patellidae</taxon>
        <taxon>Patella</taxon>
    </lineage>
</organism>
<protein>
    <recommendedName>
        <fullName evidence="5">PHD-type domain-containing protein</fullName>
    </recommendedName>
</protein>
<proteinExistence type="predicted"/>
<dbReference type="Proteomes" id="UP001347796">
    <property type="component" value="Unassembled WGS sequence"/>
</dbReference>
<name>A0AAN8PS70_PATCE</name>
<dbReference type="InterPro" id="IPR013083">
    <property type="entry name" value="Znf_RING/FYVE/PHD"/>
</dbReference>
<dbReference type="InterPro" id="IPR011011">
    <property type="entry name" value="Znf_FYVE_PHD"/>
</dbReference>
<evidence type="ECO:0000313" key="6">
    <source>
        <dbReference type="EMBL" id="KAK6183447.1"/>
    </source>
</evidence>
<keyword evidence="3" id="KW-0862">Zinc</keyword>
<dbReference type="SUPFAM" id="SSF57903">
    <property type="entry name" value="FYVE/PHD zinc finger"/>
    <property type="match status" value="1"/>
</dbReference>
<dbReference type="InterPro" id="IPR019787">
    <property type="entry name" value="Znf_PHD-finger"/>
</dbReference>
<feature type="domain" description="PHD-type" evidence="5">
    <location>
        <begin position="106"/>
        <end position="164"/>
    </location>
</feature>
<keyword evidence="2 4" id="KW-0863">Zinc-finger</keyword>
<evidence type="ECO:0000259" key="5">
    <source>
        <dbReference type="PROSITE" id="PS50016"/>
    </source>
</evidence>
<dbReference type="Gene3D" id="3.30.40.10">
    <property type="entry name" value="Zinc/RING finger domain, C3HC4 (zinc finger)"/>
    <property type="match status" value="1"/>
</dbReference>
<evidence type="ECO:0000256" key="2">
    <source>
        <dbReference type="ARBA" id="ARBA00022771"/>
    </source>
</evidence>
<dbReference type="InterPro" id="IPR005135">
    <property type="entry name" value="Endo/exonuclease/phosphatase"/>
</dbReference>
<dbReference type="Pfam" id="PF14529">
    <property type="entry name" value="Exo_endo_phos_2"/>
    <property type="match status" value="1"/>
</dbReference>
<evidence type="ECO:0000256" key="3">
    <source>
        <dbReference type="ARBA" id="ARBA00022833"/>
    </source>
</evidence>
<sequence length="538" mass="60319">MAAGLAGVLTAVFIYSFCSTFIPTIITSCSSKYPEISPVNISIAVIPFSPSHEIIYNIVCAQYSGSSSNTTFTTHMSTSKIFFTLSLLICGDIHPCPGPVRTTTPKYPCILCGRGIRINSKAISCDCCLQWIHVKCSDFSLKNYNTLVKSGSDFEYTCAKCSLQSLPCDILDNDEFSTLNYNSSPNNSTEEKPSVFKCFQTKGIHMIHINARSLLSKIDELRLLVVDTNASILAVTETMLDSTVSDTEIAIDNFLVIRKDRNRDGGGVAIYIKVIIAFNPRTDLQSDSLETIWAELLLPKTKPILIGCCYRPPTQNNFYDILEQTCMKNSSFSNLETYILGDFNTDLSKNTSVKNCLLRGFKNFCFMFNLSQLIDTPTRITNCTSSILDLVIVSDPIKIKQSGTLDIGISDHSAIFCTRKIGKVLFDKHNTVKIRSSKNYDKQVFCDKLDKIDWNAVTSCTNANNAWLMFKSLYTATLDSVAPSKQIRIKQRTEVYITNNILKCIHDRDKALKRLKKSKENSDFVEFKKLRNKVQKLI</sequence>
<comment type="caution">
    <text evidence="6">The sequence shown here is derived from an EMBL/GenBank/DDBJ whole genome shotgun (WGS) entry which is preliminary data.</text>
</comment>
<dbReference type="GO" id="GO:0008270">
    <property type="term" value="F:zinc ion binding"/>
    <property type="evidence" value="ECO:0007669"/>
    <property type="project" value="UniProtKB-KW"/>
</dbReference>
<dbReference type="GO" id="GO:0007508">
    <property type="term" value="P:larval heart development"/>
    <property type="evidence" value="ECO:0007669"/>
    <property type="project" value="TreeGrafter"/>
</dbReference>
<reference evidence="6 7" key="1">
    <citation type="submission" date="2024-01" db="EMBL/GenBank/DDBJ databases">
        <title>The genome of the rayed Mediterranean limpet Patella caerulea (Linnaeus, 1758).</title>
        <authorList>
            <person name="Anh-Thu Weber A."/>
            <person name="Halstead-Nussloch G."/>
        </authorList>
    </citation>
    <scope>NUCLEOTIDE SEQUENCE [LARGE SCALE GENOMIC DNA]</scope>
    <source>
        <strain evidence="6">AATW-2023a</strain>
        <tissue evidence="6">Whole specimen</tissue>
    </source>
</reference>
<accession>A0AAN8PS70</accession>
<dbReference type="Gene3D" id="3.60.10.10">
    <property type="entry name" value="Endonuclease/exonuclease/phosphatase"/>
    <property type="match status" value="1"/>
</dbReference>
<dbReference type="AlphaFoldDB" id="A0AAN8PS70"/>
<dbReference type="EMBL" id="JAZGQO010000007">
    <property type="protein sequence ID" value="KAK6183447.1"/>
    <property type="molecule type" value="Genomic_DNA"/>
</dbReference>
<dbReference type="PROSITE" id="PS50016">
    <property type="entry name" value="ZF_PHD_2"/>
    <property type="match status" value="1"/>
</dbReference>